<evidence type="ECO:0000313" key="2">
    <source>
        <dbReference type="EMBL" id="MFD2257467.1"/>
    </source>
</evidence>
<proteinExistence type="predicted"/>
<organism evidence="2 3">
    <name type="scientific">Luteolibacter algae</name>
    <dbReference type="NCBI Taxonomy" id="454151"/>
    <lineage>
        <taxon>Bacteria</taxon>
        <taxon>Pseudomonadati</taxon>
        <taxon>Verrucomicrobiota</taxon>
        <taxon>Verrucomicrobiia</taxon>
        <taxon>Verrucomicrobiales</taxon>
        <taxon>Verrucomicrobiaceae</taxon>
        <taxon>Luteolibacter</taxon>
    </lineage>
</organism>
<name>A0ABW5D8S5_9BACT</name>
<dbReference type="Pfam" id="PF16798">
    <property type="entry name" value="DUF5069"/>
    <property type="match status" value="1"/>
</dbReference>
<evidence type="ECO:0000313" key="3">
    <source>
        <dbReference type="Proteomes" id="UP001597375"/>
    </source>
</evidence>
<accession>A0ABW5D8S5</accession>
<dbReference type="EMBL" id="JBHUIT010000031">
    <property type="protein sequence ID" value="MFD2257467.1"/>
    <property type="molecule type" value="Genomic_DNA"/>
</dbReference>
<keyword evidence="3" id="KW-1185">Reference proteome</keyword>
<dbReference type="Proteomes" id="UP001597375">
    <property type="component" value="Unassembled WGS sequence"/>
</dbReference>
<dbReference type="RefSeq" id="WP_386820766.1">
    <property type="nucleotide sequence ID" value="NZ_JBHUIT010000031.1"/>
</dbReference>
<comment type="caution">
    <text evidence="2">The sequence shown here is derived from an EMBL/GenBank/DDBJ whole genome shotgun (WGS) entry which is preliminary data.</text>
</comment>
<gene>
    <name evidence="2" type="ORF">ACFSSA_12355</name>
</gene>
<evidence type="ECO:0000259" key="1">
    <source>
        <dbReference type="Pfam" id="PF16798"/>
    </source>
</evidence>
<protein>
    <submittedName>
        <fullName evidence="2">DUF5069 domain-containing protein</fullName>
    </submittedName>
</protein>
<dbReference type="InterPro" id="IPR031849">
    <property type="entry name" value="DUF5069"/>
</dbReference>
<sequence>MTWNDTFLELFARCAADYQARNFDYEKDYTVQDLAFLESIGYRKREFFDFVEDYVGENEPSPSTALLVAAVRRDYFLVEQNGKFSDNVTVVDDLPSFGEELDGLAYLPRILKKAKAKLRGELDPDIMYGCGGDRNFLAKNGNIPMADFLRHVWAADGDDRKLAEWIKKGG</sequence>
<feature type="domain" description="DUF5069" evidence="1">
    <location>
        <begin position="96"/>
        <end position="168"/>
    </location>
</feature>
<reference evidence="3" key="1">
    <citation type="journal article" date="2019" name="Int. J. Syst. Evol. Microbiol.">
        <title>The Global Catalogue of Microorganisms (GCM) 10K type strain sequencing project: providing services to taxonomists for standard genome sequencing and annotation.</title>
        <authorList>
            <consortium name="The Broad Institute Genomics Platform"/>
            <consortium name="The Broad Institute Genome Sequencing Center for Infectious Disease"/>
            <person name="Wu L."/>
            <person name="Ma J."/>
        </authorList>
    </citation>
    <scope>NUCLEOTIDE SEQUENCE [LARGE SCALE GENOMIC DNA]</scope>
    <source>
        <strain evidence="3">CGMCC 4.7106</strain>
    </source>
</reference>